<dbReference type="Proteomes" id="UP000054549">
    <property type="component" value="Unassembled WGS sequence"/>
</dbReference>
<name>A0A0C2WFB7_AMAMK</name>
<feature type="non-terminal residue" evidence="2">
    <location>
        <position position="99"/>
    </location>
</feature>
<accession>A0A0C2WFB7</accession>
<keyword evidence="3" id="KW-1185">Reference proteome</keyword>
<dbReference type="OrthoDB" id="3240105at2759"/>
<dbReference type="AlphaFoldDB" id="A0A0C2WFB7"/>
<feature type="region of interest" description="Disordered" evidence="1">
    <location>
        <begin position="70"/>
        <end position="99"/>
    </location>
</feature>
<organism evidence="2 3">
    <name type="scientific">Amanita muscaria (strain Koide BX008)</name>
    <dbReference type="NCBI Taxonomy" id="946122"/>
    <lineage>
        <taxon>Eukaryota</taxon>
        <taxon>Fungi</taxon>
        <taxon>Dikarya</taxon>
        <taxon>Basidiomycota</taxon>
        <taxon>Agaricomycotina</taxon>
        <taxon>Agaricomycetes</taxon>
        <taxon>Agaricomycetidae</taxon>
        <taxon>Agaricales</taxon>
        <taxon>Pluteineae</taxon>
        <taxon>Amanitaceae</taxon>
        <taxon>Amanita</taxon>
    </lineage>
</organism>
<reference evidence="2 3" key="1">
    <citation type="submission" date="2014-04" db="EMBL/GenBank/DDBJ databases">
        <title>Evolutionary Origins and Diversification of the Mycorrhizal Mutualists.</title>
        <authorList>
            <consortium name="DOE Joint Genome Institute"/>
            <consortium name="Mycorrhizal Genomics Consortium"/>
            <person name="Kohler A."/>
            <person name="Kuo A."/>
            <person name="Nagy L.G."/>
            <person name="Floudas D."/>
            <person name="Copeland A."/>
            <person name="Barry K.W."/>
            <person name="Cichocki N."/>
            <person name="Veneault-Fourrey C."/>
            <person name="LaButti K."/>
            <person name="Lindquist E.A."/>
            <person name="Lipzen A."/>
            <person name="Lundell T."/>
            <person name="Morin E."/>
            <person name="Murat C."/>
            <person name="Riley R."/>
            <person name="Ohm R."/>
            <person name="Sun H."/>
            <person name="Tunlid A."/>
            <person name="Henrissat B."/>
            <person name="Grigoriev I.V."/>
            <person name="Hibbett D.S."/>
            <person name="Martin F."/>
        </authorList>
    </citation>
    <scope>NUCLEOTIDE SEQUENCE [LARGE SCALE GENOMIC DNA]</scope>
    <source>
        <strain evidence="2 3">Koide BX008</strain>
    </source>
</reference>
<evidence type="ECO:0000256" key="1">
    <source>
        <dbReference type="SAM" id="MobiDB-lite"/>
    </source>
</evidence>
<dbReference type="HOGENOM" id="CLU_2326254_0_0_1"/>
<evidence type="ECO:0000313" key="2">
    <source>
        <dbReference type="EMBL" id="KIL54818.1"/>
    </source>
</evidence>
<protein>
    <submittedName>
        <fullName evidence="2">Uncharacterized protein</fullName>
    </submittedName>
</protein>
<sequence length="99" mass="10313">DLSNLGCATRSDGTLKDASEIEWHFDKDDETPMLTDTLAVTSSDSPTTTPVIHPLFSGCVAPAAFVAGSRRSTRTSCPSARVADPENAMAVSRPSTSAG</sequence>
<gene>
    <name evidence="2" type="ORF">M378DRAFT_59353</name>
</gene>
<dbReference type="InParanoid" id="A0A0C2WFB7"/>
<feature type="non-terminal residue" evidence="2">
    <location>
        <position position="1"/>
    </location>
</feature>
<dbReference type="EMBL" id="KN818625">
    <property type="protein sequence ID" value="KIL54818.1"/>
    <property type="molecule type" value="Genomic_DNA"/>
</dbReference>
<evidence type="ECO:0000313" key="3">
    <source>
        <dbReference type="Proteomes" id="UP000054549"/>
    </source>
</evidence>
<proteinExistence type="predicted"/>